<reference evidence="3 4" key="1">
    <citation type="journal article" date="2015" name="Genome Announc.">
        <title>Expanding the biotechnology potential of lactobacilli through comparative genomics of 213 strains and associated genera.</title>
        <authorList>
            <person name="Sun Z."/>
            <person name="Harris H.M."/>
            <person name="McCann A."/>
            <person name="Guo C."/>
            <person name="Argimon S."/>
            <person name="Zhang W."/>
            <person name="Yang X."/>
            <person name="Jeffery I.B."/>
            <person name="Cooney J.C."/>
            <person name="Kagawa T.F."/>
            <person name="Liu W."/>
            <person name="Song Y."/>
            <person name="Salvetti E."/>
            <person name="Wrobel A."/>
            <person name="Rasinkangas P."/>
            <person name="Parkhill J."/>
            <person name="Rea M.C."/>
            <person name="O'Sullivan O."/>
            <person name="Ritari J."/>
            <person name="Douillard F.P."/>
            <person name="Paul Ross R."/>
            <person name="Yang R."/>
            <person name="Briner A.E."/>
            <person name="Felis G.E."/>
            <person name="de Vos W.M."/>
            <person name="Barrangou R."/>
            <person name="Klaenhammer T.R."/>
            <person name="Caufield P.W."/>
            <person name="Cui Y."/>
            <person name="Zhang H."/>
            <person name="O'Toole P.W."/>
        </authorList>
    </citation>
    <scope>NUCLEOTIDE SEQUENCE [LARGE SCALE GENOMIC DNA]</scope>
    <source>
        <strain evidence="3 4">DSM 20509</strain>
    </source>
</reference>
<dbReference type="InterPro" id="IPR043168">
    <property type="entry name" value="DegV_C"/>
</dbReference>
<comment type="caution">
    <text evidence="3">The sequence shown here is derived from an EMBL/GenBank/DDBJ whole genome shotgun (WGS) entry which is preliminary data.</text>
</comment>
<accession>A0A0R2AEC7</accession>
<dbReference type="PROSITE" id="PS51482">
    <property type="entry name" value="DEGV"/>
    <property type="match status" value="1"/>
</dbReference>
<proteinExistence type="predicted"/>
<sequence>MINLRKIYKVGASTMKIAVVTDSTAYLPQETVEKYNIKVVPIPFIIDGQVYNEGEDISTAEFYEKLRTSETFPSTSQPAVGELIELYQSLGKEGYDTVISIHLASTISGLHQTLVNLADELTDIKLVPYDSQITVMLMGNLVIEAARLAQAGASLDEILGRLDALRATTNEYFIVDDLQNLVRGGRLSNASAFIGNVLKIKPILTFDDDSHKIIAFEKVRSTKRALKRVEDLFAEEMAHINYPVRIIVIHANDLPAAEKWQAKLKAQYPDCQIDISYFGPVIGTHLGEKALALAWMRDIDKA</sequence>
<dbReference type="Proteomes" id="UP000051008">
    <property type="component" value="Unassembled WGS sequence"/>
</dbReference>
<keyword evidence="2" id="KW-0446">Lipid-binding</keyword>
<dbReference type="GO" id="GO:0008289">
    <property type="term" value="F:lipid binding"/>
    <property type="evidence" value="ECO:0007669"/>
    <property type="project" value="UniProtKB-KW"/>
</dbReference>
<dbReference type="EMBL" id="AYYP01000011">
    <property type="protein sequence ID" value="KRM65745.1"/>
    <property type="molecule type" value="Genomic_DNA"/>
</dbReference>
<organism evidence="3 4">
    <name type="scientific">Ligilactobacillus agilis DSM 20509</name>
    <dbReference type="NCBI Taxonomy" id="1423718"/>
    <lineage>
        <taxon>Bacteria</taxon>
        <taxon>Bacillati</taxon>
        <taxon>Bacillota</taxon>
        <taxon>Bacilli</taxon>
        <taxon>Lactobacillales</taxon>
        <taxon>Lactobacillaceae</taxon>
        <taxon>Ligilactobacillus</taxon>
    </lineage>
</organism>
<dbReference type="InterPro" id="IPR003797">
    <property type="entry name" value="DegV"/>
</dbReference>
<protein>
    <submittedName>
        <fullName evidence="3">DegV family protein</fullName>
    </submittedName>
</protein>
<evidence type="ECO:0000256" key="1">
    <source>
        <dbReference type="ARBA" id="ARBA00003238"/>
    </source>
</evidence>
<gene>
    <name evidence="3" type="ORF">FC14_GL001029</name>
</gene>
<dbReference type="Gene3D" id="3.30.1180.10">
    <property type="match status" value="1"/>
</dbReference>
<dbReference type="NCBIfam" id="TIGR00762">
    <property type="entry name" value="DegV"/>
    <property type="match status" value="1"/>
</dbReference>
<name>A0A0R2AEC7_9LACO</name>
<evidence type="ECO:0000256" key="2">
    <source>
        <dbReference type="ARBA" id="ARBA00023121"/>
    </source>
</evidence>
<dbReference type="InterPro" id="IPR050270">
    <property type="entry name" value="DegV_domain_contain"/>
</dbReference>
<comment type="function">
    <text evidence="1">May bind long-chain fatty acids, such as palmitate, and may play a role in lipid transport or fatty acid metabolism.</text>
</comment>
<evidence type="ECO:0000313" key="4">
    <source>
        <dbReference type="Proteomes" id="UP000051008"/>
    </source>
</evidence>
<dbReference type="PANTHER" id="PTHR33434">
    <property type="entry name" value="DEGV DOMAIN-CONTAINING PROTEIN DR_1986-RELATED"/>
    <property type="match status" value="1"/>
</dbReference>
<dbReference type="SUPFAM" id="SSF82549">
    <property type="entry name" value="DAK1/DegV-like"/>
    <property type="match status" value="1"/>
</dbReference>
<keyword evidence="4" id="KW-1185">Reference proteome</keyword>
<dbReference type="PATRIC" id="fig|1423718.3.peg.1079"/>
<dbReference type="AlphaFoldDB" id="A0A0R2AEC7"/>
<dbReference type="PANTHER" id="PTHR33434:SF2">
    <property type="entry name" value="FATTY ACID-BINDING PROTEIN TM_1468"/>
    <property type="match status" value="1"/>
</dbReference>
<dbReference type="Pfam" id="PF02645">
    <property type="entry name" value="DegV"/>
    <property type="match status" value="1"/>
</dbReference>
<dbReference type="Gene3D" id="3.40.50.10170">
    <property type="match status" value="1"/>
</dbReference>
<evidence type="ECO:0000313" key="3">
    <source>
        <dbReference type="EMBL" id="KRM65745.1"/>
    </source>
</evidence>